<dbReference type="RefSeq" id="WP_092824106.1">
    <property type="nucleotide sequence ID" value="NZ_FNAC01000020.1"/>
</dbReference>
<proteinExistence type="predicted"/>
<dbReference type="AlphaFoldDB" id="A0A1G6T6P2"/>
<evidence type="ECO:0000313" key="3">
    <source>
        <dbReference type="Proteomes" id="UP000199060"/>
    </source>
</evidence>
<organism evidence="2 3">
    <name type="scientific">Algoriphagus faecimaris</name>
    <dbReference type="NCBI Taxonomy" id="686796"/>
    <lineage>
        <taxon>Bacteria</taxon>
        <taxon>Pseudomonadati</taxon>
        <taxon>Bacteroidota</taxon>
        <taxon>Cytophagia</taxon>
        <taxon>Cytophagales</taxon>
        <taxon>Cyclobacteriaceae</taxon>
        <taxon>Algoriphagus</taxon>
    </lineage>
</organism>
<sequence length="122" mass="13844">MKKNSLLLLLVLLMFSFSCQEKVDPLLACGVENPTENLDWLNELIEQLEVTEFGRTFNYITEGIFQDQTLFVLQNCCPNCNSVPIFYDCQGNVFNTAEISIADLSEVQLIWKSEFSSCTVGE</sequence>
<evidence type="ECO:0000256" key="1">
    <source>
        <dbReference type="SAM" id="SignalP"/>
    </source>
</evidence>
<dbReference type="OrthoDB" id="1098690at2"/>
<dbReference type="Proteomes" id="UP000199060">
    <property type="component" value="Unassembled WGS sequence"/>
</dbReference>
<protein>
    <submittedName>
        <fullName evidence="2">Uncharacterized protein</fullName>
    </submittedName>
</protein>
<keyword evidence="1" id="KW-0732">Signal</keyword>
<dbReference type="EMBL" id="FNAC01000020">
    <property type="protein sequence ID" value="SDD24065.1"/>
    <property type="molecule type" value="Genomic_DNA"/>
</dbReference>
<name>A0A1G6T6P2_9BACT</name>
<evidence type="ECO:0000313" key="2">
    <source>
        <dbReference type="EMBL" id="SDD24065.1"/>
    </source>
</evidence>
<feature type="chain" id="PRO_5011449198" evidence="1">
    <location>
        <begin position="22"/>
        <end position="122"/>
    </location>
</feature>
<dbReference type="STRING" id="686796.SAMN04488104_102070"/>
<dbReference type="PROSITE" id="PS51257">
    <property type="entry name" value="PROKAR_LIPOPROTEIN"/>
    <property type="match status" value="1"/>
</dbReference>
<feature type="signal peptide" evidence="1">
    <location>
        <begin position="1"/>
        <end position="21"/>
    </location>
</feature>
<keyword evidence="3" id="KW-1185">Reference proteome</keyword>
<accession>A0A1G6T6P2</accession>
<reference evidence="3" key="1">
    <citation type="submission" date="2016-10" db="EMBL/GenBank/DDBJ databases">
        <authorList>
            <person name="Varghese N."/>
            <person name="Submissions S."/>
        </authorList>
    </citation>
    <scope>NUCLEOTIDE SEQUENCE [LARGE SCALE GENOMIC DNA]</scope>
    <source>
        <strain evidence="3">DSM 23095</strain>
    </source>
</reference>
<gene>
    <name evidence="2" type="ORF">SAMN04488104_102070</name>
</gene>